<evidence type="ECO:0000256" key="1">
    <source>
        <dbReference type="SAM" id="MobiDB-lite"/>
    </source>
</evidence>
<evidence type="ECO:0000313" key="2">
    <source>
        <dbReference type="EMBL" id="KAK1413154.1"/>
    </source>
</evidence>
<evidence type="ECO:0000313" key="3">
    <source>
        <dbReference type="Proteomes" id="UP001229421"/>
    </source>
</evidence>
<accession>A0AAD8JYD9</accession>
<gene>
    <name evidence="2" type="ORF">QVD17_34922</name>
</gene>
<reference evidence="2" key="1">
    <citation type="journal article" date="2023" name="bioRxiv">
        <title>Improved chromosome-level genome assembly for marigold (Tagetes erecta).</title>
        <authorList>
            <person name="Jiang F."/>
            <person name="Yuan L."/>
            <person name="Wang S."/>
            <person name="Wang H."/>
            <person name="Xu D."/>
            <person name="Wang A."/>
            <person name="Fan W."/>
        </authorList>
    </citation>
    <scope>NUCLEOTIDE SEQUENCE</scope>
    <source>
        <strain evidence="2">WSJ</strain>
        <tissue evidence="2">Leaf</tissue>
    </source>
</reference>
<dbReference type="EMBL" id="JAUHHV010000009">
    <property type="protein sequence ID" value="KAK1413154.1"/>
    <property type="molecule type" value="Genomic_DNA"/>
</dbReference>
<name>A0AAD8JYD9_TARER</name>
<organism evidence="2 3">
    <name type="scientific">Tagetes erecta</name>
    <name type="common">African marigold</name>
    <dbReference type="NCBI Taxonomy" id="13708"/>
    <lineage>
        <taxon>Eukaryota</taxon>
        <taxon>Viridiplantae</taxon>
        <taxon>Streptophyta</taxon>
        <taxon>Embryophyta</taxon>
        <taxon>Tracheophyta</taxon>
        <taxon>Spermatophyta</taxon>
        <taxon>Magnoliopsida</taxon>
        <taxon>eudicotyledons</taxon>
        <taxon>Gunneridae</taxon>
        <taxon>Pentapetalae</taxon>
        <taxon>asterids</taxon>
        <taxon>campanulids</taxon>
        <taxon>Asterales</taxon>
        <taxon>Asteraceae</taxon>
        <taxon>Asteroideae</taxon>
        <taxon>Heliantheae alliance</taxon>
        <taxon>Tageteae</taxon>
        <taxon>Tagetes</taxon>
    </lineage>
</organism>
<feature type="region of interest" description="Disordered" evidence="1">
    <location>
        <begin position="1"/>
        <end position="21"/>
    </location>
</feature>
<dbReference type="AlphaFoldDB" id="A0AAD8JYD9"/>
<comment type="caution">
    <text evidence="2">The sequence shown here is derived from an EMBL/GenBank/DDBJ whole genome shotgun (WGS) entry which is preliminary data.</text>
</comment>
<keyword evidence="3" id="KW-1185">Reference proteome</keyword>
<protein>
    <submittedName>
        <fullName evidence="2">Uncharacterized protein</fullName>
    </submittedName>
</protein>
<feature type="compositionally biased region" description="Basic and acidic residues" evidence="1">
    <location>
        <begin position="1"/>
        <end position="15"/>
    </location>
</feature>
<sequence>MTTRMLSEDKNDNHHGTSFPLTQTLPEYASGAHHGPTISSLRTMTKDLFTTRRRKNVIVNPYTNENEKVERERVCIEEQIDQRNKTPIQIHRHCNRPAKHYHAGAISSPATSISPFIQHQSKPIAITFASNDQNTC</sequence>
<proteinExistence type="predicted"/>
<dbReference type="Proteomes" id="UP001229421">
    <property type="component" value="Unassembled WGS sequence"/>
</dbReference>